<dbReference type="InterPro" id="IPR036526">
    <property type="entry name" value="C-N_Hydrolase_sf"/>
</dbReference>
<dbReference type="InterPro" id="IPR044149">
    <property type="entry name" value="Nitrilases_CHs"/>
</dbReference>
<evidence type="ECO:0000313" key="3">
    <source>
        <dbReference type="EMBL" id="SMB99535.1"/>
    </source>
</evidence>
<dbReference type="PANTHER" id="PTHR46044">
    <property type="entry name" value="NITRILASE"/>
    <property type="match status" value="1"/>
</dbReference>
<proteinExistence type="inferred from homology"/>
<dbReference type="EMBL" id="FWWW01000091">
    <property type="protein sequence ID" value="SMB99535.1"/>
    <property type="molecule type" value="Genomic_DNA"/>
</dbReference>
<feature type="domain" description="CN hydrolase" evidence="2">
    <location>
        <begin position="1"/>
        <end position="104"/>
    </location>
</feature>
<dbReference type="Pfam" id="PF00795">
    <property type="entry name" value="CN_hydrolase"/>
    <property type="match status" value="1"/>
</dbReference>
<sequence>MPQARHVLHTSGEDIHIAAWPQVKEMNLVASRHYAFEGRCFVIACGAIMHARDLPAELEPAGELRGNPDAVVLSGGSVIIGPDGAILAGPVYDVETILTAEIDLARIPEEQLTLDVTGHYARPDVFGPTGQR</sequence>
<dbReference type="Gene3D" id="3.60.110.10">
    <property type="entry name" value="Carbon-nitrogen hydrolase"/>
    <property type="match status" value="1"/>
</dbReference>
<dbReference type="GO" id="GO:0016787">
    <property type="term" value="F:hydrolase activity"/>
    <property type="evidence" value="ECO:0007669"/>
    <property type="project" value="UniProtKB-KW"/>
</dbReference>
<comment type="similarity">
    <text evidence="1">Belongs to the carbon-nitrogen hydrolase superfamily. Nitrilase family.</text>
</comment>
<organism evidence="3 4">
    <name type="scientific">Hymenobacter roseosalivarius DSM 11622</name>
    <dbReference type="NCBI Taxonomy" id="645990"/>
    <lineage>
        <taxon>Bacteria</taxon>
        <taxon>Pseudomonadati</taxon>
        <taxon>Bacteroidota</taxon>
        <taxon>Cytophagia</taxon>
        <taxon>Cytophagales</taxon>
        <taxon>Hymenobacteraceae</taxon>
        <taxon>Hymenobacter</taxon>
    </lineage>
</organism>
<keyword evidence="4" id="KW-1185">Reference proteome</keyword>
<name>A0A1W1W1P4_9BACT</name>
<accession>A0A1W1W1P4</accession>
<dbReference type="PROSITE" id="PS50263">
    <property type="entry name" value="CN_HYDROLASE"/>
    <property type="match status" value="1"/>
</dbReference>
<dbReference type="InterPro" id="IPR003010">
    <property type="entry name" value="C-N_Hydrolase"/>
</dbReference>
<dbReference type="AlphaFoldDB" id="A0A1W1W1P4"/>
<gene>
    <name evidence="3" type="ORF">SAMN00120144_0249</name>
</gene>
<keyword evidence="3" id="KW-0378">Hydrolase</keyword>
<dbReference type="PANTHER" id="PTHR46044:SF1">
    <property type="entry name" value="CN HYDROLASE DOMAIN-CONTAINING PROTEIN"/>
    <property type="match status" value="1"/>
</dbReference>
<dbReference type="STRING" id="645990.SAMN00120144_0249"/>
<dbReference type="Proteomes" id="UP000192266">
    <property type="component" value="Unassembled WGS sequence"/>
</dbReference>
<evidence type="ECO:0000313" key="4">
    <source>
        <dbReference type="Proteomes" id="UP000192266"/>
    </source>
</evidence>
<evidence type="ECO:0000259" key="2">
    <source>
        <dbReference type="PROSITE" id="PS50263"/>
    </source>
</evidence>
<protein>
    <submittedName>
        <fullName evidence="3">Carbon-nitrogen family hydrolase</fullName>
    </submittedName>
</protein>
<evidence type="ECO:0000256" key="1">
    <source>
        <dbReference type="ARBA" id="ARBA00008129"/>
    </source>
</evidence>
<reference evidence="3 4" key="1">
    <citation type="submission" date="2017-04" db="EMBL/GenBank/DDBJ databases">
        <authorList>
            <person name="Afonso C.L."/>
            <person name="Miller P.J."/>
            <person name="Scott M.A."/>
            <person name="Spackman E."/>
            <person name="Goraichik I."/>
            <person name="Dimitrov K.M."/>
            <person name="Suarez D.L."/>
            <person name="Swayne D.E."/>
        </authorList>
    </citation>
    <scope>NUCLEOTIDE SEQUENCE [LARGE SCALE GENOMIC DNA]</scope>
    <source>
        <strain evidence="3 4">DSM 11622</strain>
    </source>
</reference>
<dbReference type="SUPFAM" id="SSF56317">
    <property type="entry name" value="Carbon-nitrogen hydrolase"/>
    <property type="match status" value="1"/>
</dbReference>